<evidence type="ECO:0000256" key="14">
    <source>
        <dbReference type="ARBA" id="ARBA00033703"/>
    </source>
</evidence>
<dbReference type="GO" id="GO:0004336">
    <property type="term" value="F:galactosylceramidase activity"/>
    <property type="evidence" value="ECO:0007669"/>
    <property type="project" value="UniProtKB-EC"/>
</dbReference>
<dbReference type="UniPathway" id="UPA00296"/>
<keyword evidence="8 23" id="KW-0378">Hydrolase</keyword>
<comment type="catalytic activity">
    <reaction evidence="22">
        <text>beta-D-glucosyl-N-(9Z-octadecenoyl)-sphing-4E-enine + cholesterol = N-(9Z-octadecenoyl)-sphing-4-enine + cholesteryl 3-beta-D-glucoside</text>
        <dbReference type="Rhea" id="RHEA:58324"/>
        <dbReference type="ChEBI" id="CHEBI:16113"/>
        <dbReference type="ChEBI" id="CHEBI:17495"/>
        <dbReference type="ChEBI" id="CHEBI:77996"/>
        <dbReference type="ChEBI" id="CHEBI:139140"/>
    </reaction>
    <physiologicalReaction direction="left-to-right" evidence="22">
        <dbReference type="Rhea" id="RHEA:58325"/>
    </physiologicalReaction>
    <physiologicalReaction direction="right-to-left" evidence="22">
        <dbReference type="Rhea" id="RHEA:58326"/>
    </physiologicalReaction>
</comment>
<dbReference type="GO" id="GO:0030163">
    <property type="term" value="P:protein catabolic process"/>
    <property type="evidence" value="ECO:0007669"/>
    <property type="project" value="UniProtKB-ARBA"/>
</dbReference>
<dbReference type="GO" id="GO:0005765">
    <property type="term" value="C:lysosomal membrane"/>
    <property type="evidence" value="ECO:0007669"/>
    <property type="project" value="UniProtKB-SubCell"/>
</dbReference>
<comment type="catalytic activity">
    <reaction evidence="19">
        <text>a beta-D-xylosyl-(1&lt;-&gt;1')-N-acylsphing-4-enine + cholesterol = cholesteryl 3-beta-D-xyloside + an N-acylsphing-4-enine</text>
        <dbReference type="Rhea" id="RHEA:70239"/>
        <dbReference type="ChEBI" id="CHEBI:16113"/>
        <dbReference type="ChEBI" id="CHEBI:52639"/>
        <dbReference type="ChEBI" id="CHEBI:189067"/>
        <dbReference type="ChEBI" id="CHEBI:189068"/>
    </reaction>
    <physiologicalReaction direction="left-to-right" evidence="19">
        <dbReference type="Rhea" id="RHEA:70240"/>
    </physiologicalReaction>
</comment>
<dbReference type="GO" id="GO:0016241">
    <property type="term" value="P:regulation of macroautophagy"/>
    <property type="evidence" value="ECO:0007669"/>
    <property type="project" value="UniProtKB-ARBA"/>
</dbReference>
<dbReference type="PANTHER" id="PTHR11069">
    <property type="entry name" value="GLUCOSYLCERAMIDASE"/>
    <property type="match status" value="1"/>
</dbReference>
<comment type="catalytic activity">
    <reaction evidence="17">
        <text>a beta-D-galactosyl-(1&lt;-&gt;1')-N-acylsphing-4-enine + cholesterol = cholesteryl 3-beta-D-galactoside + an N-acylsphing-4-enine</text>
        <dbReference type="Rhea" id="RHEA:70235"/>
        <dbReference type="ChEBI" id="CHEBI:16113"/>
        <dbReference type="ChEBI" id="CHEBI:18390"/>
        <dbReference type="ChEBI" id="CHEBI:52639"/>
        <dbReference type="ChEBI" id="CHEBI:189066"/>
    </reaction>
    <physiologicalReaction direction="left-to-right" evidence="17">
        <dbReference type="Rhea" id="RHEA:70236"/>
    </physiologicalReaction>
    <physiologicalReaction direction="right-to-left" evidence="17">
        <dbReference type="Rhea" id="RHEA:70237"/>
    </physiologicalReaction>
</comment>
<keyword evidence="9 23" id="KW-0746">Sphingolipid metabolism</keyword>
<dbReference type="SUPFAM" id="SSF51011">
    <property type="entry name" value="Glycosyl hydrolase domain"/>
    <property type="match status" value="2"/>
</dbReference>
<evidence type="ECO:0000256" key="22">
    <source>
        <dbReference type="ARBA" id="ARBA00049516"/>
    </source>
</evidence>
<reference evidence="26" key="2">
    <citation type="submission" date="2025-09" db="UniProtKB">
        <authorList>
            <consortium name="Ensembl"/>
        </authorList>
    </citation>
    <scope>IDENTIFICATION</scope>
</reference>
<evidence type="ECO:0000313" key="27">
    <source>
        <dbReference type="Proteomes" id="UP000261640"/>
    </source>
</evidence>
<dbReference type="EC" id="3.2.1.45" evidence="23"/>
<evidence type="ECO:0000256" key="8">
    <source>
        <dbReference type="ARBA" id="ARBA00022801"/>
    </source>
</evidence>
<dbReference type="Proteomes" id="UP000261640">
    <property type="component" value="Unplaced"/>
</dbReference>
<comment type="catalytic activity">
    <reaction evidence="11">
        <text>beta-D-xylosyl-(1&lt;-&gt;1')-N-(9Z-octadecenoyl)-sphing-4-enine + cholesterol = cholesteryl 3-beta-D-xyloside + N-(9Z-octadecenoyl)-sphing-4-enine</text>
        <dbReference type="Rhea" id="RHEA:70251"/>
        <dbReference type="ChEBI" id="CHEBI:16113"/>
        <dbReference type="ChEBI" id="CHEBI:77996"/>
        <dbReference type="ChEBI" id="CHEBI:189067"/>
        <dbReference type="ChEBI" id="CHEBI:189081"/>
    </reaction>
    <physiologicalReaction direction="left-to-right" evidence="11">
        <dbReference type="Rhea" id="RHEA:70252"/>
    </physiologicalReaction>
</comment>
<comment type="catalytic activity">
    <reaction evidence="18">
        <text>beta-D-glucosyl-N-dodecanoylsphing-4-enine + cholesterol = N-dodecanoylsphing-4-enine + cholesteryl 3-beta-D-glucoside</text>
        <dbReference type="Rhea" id="RHEA:70307"/>
        <dbReference type="ChEBI" id="CHEBI:16113"/>
        <dbReference type="ChEBI" id="CHEBI:17495"/>
        <dbReference type="ChEBI" id="CHEBI:72956"/>
        <dbReference type="ChEBI" id="CHEBI:76297"/>
    </reaction>
    <physiologicalReaction direction="left-to-right" evidence="18">
        <dbReference type="Rhea" id="RHEA:70308"/>
    </physiologicalReaction>
    <physiologicalReaction direction="right-to-left" evidence="18">
        <dbReference type="Rhea" id="RHEA:70309"/>
    </physiologicalReaction>
</comment>
<organism evidence="26 27">
    <name type="scientific">Mastacembelus armatus</name>
    <name type="common">zig-zag eel</name>
    <dbReference type="NCBI Taxonomy" id="205130"/>
    <lineage>
        <taxon>Eukaryota</taxon>
        <taxon>Metazoa</taxon>
        <taxon>Chordata</taxon>
        <taxon>Craniata</taxon>
        <taxon>Vertebrata</taxon>
        <taxon>Euteleostomi</taxon>
        <taxon>Actinopterygii</taxon>
        <taxon>Neopterygii</taxon>
        <taxon>Teleostei</taxon>
        <taxon>Neoteleostei</taxon>
        <taxon>Acanthomorphata</taxon>
        <taxon>Anabantaria</taxon>
        <taxon>Synbranchiformes</taxon>
        <taxon>Mastacembelidae</taxon>
        <taxon>Mastacembelus</taxon>
    </lineage>
</organism>
<accession>A0A7N8X285</accession>
<protein>
    <recommendedName>
        <fullName evidence="23">Glucosylceramidase</fullName>
        <ecNumber evidence="23">3.2.1.45</ecNumber>
    </recommendedName>
</protein>
<evidence type="ECO:0000256" key="19">
    <source>
        <dbReference type="ARBA" id="ARBA00048817"/>
    </source>
</evidence>
<dbReference type="PANTHER" id="PTHR11069:SF23">
    <property type="entry name" value="LYSOSOMAL ACID GLUCOSYLCERAMIDASE"/>
    <property type="match status" value="1"/>
</dbReference>
<feature type="domain" description="Glycosyl hydrolase family 30 beta sandwich" evidence="25">
    <location>
        <begin position="460"/>
        <end position="522"/>
    </location>
</feature>
<evidence type="ECO:0000256" key="21">
    <source>
        <dbReference type="ARBA" id="ARBA00049379"/>
    </source>
</evidence>
<dbReference type="GO" id="GO:0006914">
    <property type="term" value="P:autophagy"/>
    <property type="evidence" value="ECO:0007669"/>
    <property type="project" value="UniProtKB-ARBA"/>
</dbReference>
<proteinExistence type="inferred from homology"/>
<name>A0A7N8X285_9TELE</name>
<dbReference type="SUPFAM" id="SSF51445">
    <property type="entry name" value="(Trans)glycosidases"/>
    <property type="match status" value="1"/>
</dbReference>
<dbReference type="GO" id="GO:0046527">
    <property type="term" value="F:glucosyltransferase activity"/>
    <property type="evidence" value="ECO:0007669"/>
    <property type="project" value="UniProtKB-ARBA"/>
</dbReference>
<dbReference type="AlphaFoldDB" id="A0A7N8X285"/>
<evidence type="ECO:0000256" key="16">
    <source>
        <dbReference type="ARBA" id="ARBA00048111"/>
    </source>
</evidence>
<evidence type="ECO:0000256" key="20">
    <source>
        <dbReference type="ARBA" id="ARBA00048880"/>
    </source>
</evidence>
<evidence type="ECO:0000313" key="26">
    <source>
        <dbReference type="Ensembl" id="ENSMAMP00000044133.1"/>
    </source>
</evidence>
<evidence type="ECO:0000256" key="6">
    <source>
        <dbReference type="ARBA" id="ARBA00005382"/>
    </source>
</evidence>
<dbReference type="Pfam" id="PF17189">
    <property type="entry name" value="Glyco_hydro_30C"/>
    <property type="match status" value="1"/>
</dbReference>
<keyword evidence="7" id="KW-0732">Signal</keyword>
<evidence type="ECO:0000256" key="17">
    <source>
        <dbReference type="ARBA" id="ARBA00048182"/>
    </source>
</evidence>
<evidence type="ECO:0000256" key="11">
    <source>
        <dbReference type="ARBA" id="ARBA00033633"/>
    </source>
</evidence>
<keyword evidence="27" id="KW-1185">Reference proteome</keyword>
<dbReference type="GO" id="GO:0032006">
    <property type="term" value="P:regulation of TOR signaling"/>
    <property type="evidence" value="ECO:0007669"/>
    <property type="project" value="UniProtKB-ARBA"/>
</dbReference>
<dbReference type="GO" id="GO:0042391">
    <property type="term" value="P:regulation of membrane potential"/>
    <property type="evidence" value="ECO:0007669"/>
    <property type="project" value="UniProtKB-ARBA"/>
</dbReference>
<feature type="domain" description="Glycosyl hydrolase family 30 TIM-barrel" evidence="24">
    <location>
        <begin position="108"/>
        <end position="457"/>
    </location>
</feature>
<evidence type="ECO:0000256" key="3">
    <source>
        <dbReference type="ARBA" id="ARBA00004731"/>
    </source>
</evidence>
<dbReference type="GO" id="GO:0005102">
    <property type="term" value="F:signaling receptor binding"/>
    <property type="evidence" value="ECO:0007669"/>
    <property type="project" value="UniProtKB-ARBA"/>
</dbReference>
<comment type="catalytic activity">
    <reaction evidence="13">
        <text>a beta-D-galactosyl-(1&lt;-&gt;1')-N-acylsphing-4-enine + H2O = an N-acylsphing-4-enine + D-galactose</text>
        <dbReference type="Rhea" id="RHEA:14297"/>
        <dbReference type="ChEBI" id="CHEBI:4139"/>
        <dbReference type="ChEBI" id="CHEBI:15377"/>
        <dbReference type="ChEBI" id="CHEBI:18390"/>
        <dbReference type="ChEBI" id="CHEBI:52639"/>
        <dbReference type="EC" id="3.2.1.46"/>
    </reaction>
    <physiologicalReaction direction="left-to-right" evidence="13">
        <dbReference type="Rhea" id="RHEA:14298"/>
    </physiologicalReaction>
</comment>
<dbReference type="Gene3D" id="3.20.20.80">
    <property type="entry name" value="Glycosidases"/>
    <property type="match status" value="1"/>
</dbReference>
<dbReference type="Ensembl" id="ENSMAMT00000060329.1">
    <property type="protein sequence ID" value="ENSMAMP00000044133.1"/>
    <property type="gene ID" value="ENSMAMG00000014708.2"/>
</dbReference>
<comment type="catalytic activity">
    <reaction evidence="16">
        <text>beta-D-glucosyl-(1&lt;-&gt;1)-N-octadecanoylsphing-4-enine + cholesterol = cholesteryl 3-beta-D-glucoside + N-octadecanoylsphing-4-enine</text>
        <dbReference type="Rhea" id="RHEA:70311"/>
        <dbReference type="ChEBI" id="CHEBI:16113"/>
        <dbReference type="ChEBI" id="CHEBI:17495"/>
        <dbReference type="ChEBI" id="CHEBI:72961"/>
        <dbReference type="ChEBI" id="CHEBI:84719"/>
    </reaction>
    <physiologicalReaction direction="left-to-right" evidence="16">
        <dbReference type="Rhea" id="RHEA:70312"/>
    </physiologicalReaction>
    <physiologicalReaction direction="right-to-left" evidence="16">
        <dbReference type="Rhea" id="RHEA:70313"/>
    </physiologicalReaction>
</comment>
<keyword evidence="23" id="KW-0326">Glycosidase</keyword>
<comment type="catalytic activity">
    <reaction evidence="12">
        <text>cholesteryl 3-beta-D-glucoside + H2O = cholesterol + D-glucose</text>
        <dbReference type="Rhea" id="RHEA:11956"/>
        <dbReference type="ChEBI" id="CHEBI:4167"/>
        <dbReference type="ChEBI" id="CHEBI:15377"/>
        <dbReference type="ChEBI" id="CHEBI:16113"/>
        <dbReference type="ChEBI" id="CHEBI:17495"/>
    </reaction>
    <physiologicalReaction direction="left-to-right" evidence="12">
        <dbReference type="Rhea" id="RHEA:11957"/>
    </physiologicalReaction>
</comment>
<evidence type="ECO:0000256" key="13">
    <source>
        <dbReference type="ARBA" id="ARBA00033698"/>
    </source>
</evidence>
<evidence type="ECO:0000256" key="7">
    <source>
        <dbReference type="ARBA" id="ARBA00022729"/>
    </source>
</evidence>
<dbReference type="InterPro" id="IPR001139">
    <property type="entry name" value="Glyco_hydro_30"/>
</dbReference>
<evidence type="ECO:0000256" key="2">
    <source>
        <dbReference type="ARBA" id="ARBA00004207"/>
    </source>
</evidence>
<comment type="subcellular location">
    <subcellularLocation>
        <location evidence="2">Lysosome membrane</location>
        <topology evidence="2">Peripheral membrane protein</topology>
        <orientation evidence="2">Lumenal side</orientation>
    </subcellularLocation>
</comment>
<comment type="pathway">
    <text evidence="3">Steroid metabolism; cholesterol metabolism.</text>
</comment>
<comment type="catalytic activity">
    <reaction evidence="14">
        <text>1-(beta-D-galactosyl)-N-dodecanoylsphing-4-enine + cholesterol = cholesteryl 3-beta-D-galactoside + N-dodecanoylsphing-4-enine</text>
        <dbReference type="Rhea" id="RHEA:70255"/>
        <dbReference type="ChEBI" id="CHEBI:16113"/>
        <dbReference type="ChEBI" id="CHEBI:72956"/>
        <dbReference type="ChEBI" id="CHEBI:73432"/>
        <dbReference type="ChEBI" id="CHEBI:189066"/>
    </reaction>
    <physiologicalReaction direction="left-to-right" evidence="14">
        <dbReference type="Rhea" id="RHEA:70256"/>
    </physiologicalReaction>
    <physiologicalReaction direction="right-to-left" evidence="14">
        <dbReference type="Rhea" id="RHEA:70257"/>
    </physiologicalReaction>
</comment>
<comment type="pathway">
    <text evidence="5">Lipid metabolism.</text>
</comment>
<dbReference type="GO" id="GO:0004348">
    <property type="term" value="F:glucosylceramidase activity"/>
    <property type="evidence" value="ECO:0007669"/>
    <property type="project" value="UniProtKB-EC"/>
</dbReference>
<comment type="pathway">
    <text evidence="4">Sphingolipid metabolism.</text>
</comment>
<comment type="catalytic activity">
    <reaction evidence="15">
        <text>a beta-D-glucosyl-(1&lt;-&gt;1')-N-acylsphing-4-enine + cholesterol = cholesteryl 3-beta-D-glucoside + an N-acylsphing-4-enine</text>
        <dbReference type="Rhea" id="RHEA:58264"/>
        <dbReference type="ChEBI" id="CHEBI:16113"/>
        <dbReference type="ChEBI" id="CHEBI:17495"/>
        <dbReference type="ChEBI" id="CHEBI:22801"/>
        <dbReference type="ChEBI" id="CHEBI:52639"/>
    </reaction>
    <physiologicalReaction direction="left-to-right" evidence="15">
        <dbReference type="Rhea" id="RHEA:58265"/>
    </physiologicalReaction>
    <physiologicalReaction direction="right-to-left" evidence="15">
        <dbReference type="Rhea" id="RHEA:58266"/>
    </physiologicalReaction>
</comment>
<dbReference type="GO" id="GO:0010605">
    <property type="term" value="P:negative regulation of macromolecule metabolic process"/>
    <property type="evidence" value="ECO:0007669"/>
    <property type="project" value="UniProtKB-ARBA"/>
</dbReference>
<evidence type="ECO:0000256" key="1">
    <source>
        <dbReference type="ARBA" id="ARBA00001013"/>
    </source>
</evidence>
<dbReference type="GeneTree" id="ENSGT00390000009464"/>
<evidence type="ECO:0000259" key="24">
    <source>
        <dbReference type="Pfam" id="PF02055"/>
    </source>
</evidence>
<dbReference type="PRINTS" id="PR00843">
    <property type="entry name" value="GLHYDRLASE30"/>
</dbReference>
<comment type="catalytic activity">
    <reaction evidence="1">
        <text>a beta-D-glucosyl-(1&lt;-&gt;1')-N-acylsphing-4-enine + H2O = an N-acylsphing-4-enine + D-glucose</text>
        <dbReference type="Rhea" id="RHEA:13269"/>
        <dbReference type="ChEBI" id="CHEBI:4167"/>
        <dbReference type="ChEBI" id="CHEBI:15377"/>
        <dbReference type="ChEBI" id="CHEBI:22801"/>
        <dbReference type="ChEBI" id="CHEBI:52639"/>
        <dbReference type="EC" id="3.2.1.45"/>
    </reaction>
    <physiologicalReaction direction="left-to-right" evidence="1">
        <dbReference type="Rhea" id="RHEA:13270"/>
    </physiologicalReaction>
</comment>
<evidence type="ECO:0000256" key="12">
    <source>
        <dbReference type="ARBA" id="ARBA00033646"/>
    </source>
</evidence>
<dbReference type="GO" id="GO:0008203">
    <property type="term" value="P:cholesterol metabolic process"/>
    <property type="evidence" value="ECO:0007669"/>
    <property type="project" value="UniProtKB-UniPathway"/>
</dbReference>
<reference evidence="26" key="1">
    <citation type="submission" date="2025-08" db="UniProtKB">
        <authorList>
            <consortium name="Ensembl"/>
        </authorList>
    </citation>
    <scope>IDENTIFICATION</scope>
</reference>
<dbReference type="InterPro" id="IPR033453">
    <property type="entry name" value="Glyco_hydro_30_TIM-barrel"/>
</dbReference>
<evidence type="ECO:0000256" key="10">
    <source>
        <dbReference type="ARBA" id="ARBA00023098"/>
    </source>
</evidence>
<sequence>QGATHFCDHFIEKVSVVKSIFASEMSGSPRSNKCVARNFGHDSVVCECNSTYCDSVGSATLPPLGQFSSYLSSKAGSRLEPGQGQVRVKSSGADLRLTINPYQKYQKVKGFGGAMTDATAINILSLSAGVQDQLLRQYFSSEGIGYTVVRVPMASCDFSTRLYTYADTPEDYNLDNFTLAPEDINMKIPLLQRAQALSPRPLSLLASAWSAPAWMKTNGALTGKGSLKGQPGGKEHKSWAQYYIRFLEEYAKYNLTFWALTTGNEPSAGEMTNYSFQALGFTPEEQRDWVALDLGPALKASSYPHTHVLILDDNRLLLPHWAKVVLNDVHAAQYIHGVAVHWYMDSVVPAEISLGTTHDLYPEYYLFGTEACAGWNPLDRGVKLGRWDRAEKYAHDIIEDVNYYVVGWTDWNMVLDQTGGPNWVKNFVDSPVIVDAKRDVFYKQPTFYSMAHFSKFLWEGSQRVGVSPSKETDLEYSAFIRTDGSVVLIILNRSSLVIEFEVWDPTVGYIPFSAPAHSLLTLAWNTH</sequence>
<keyword evidence="10 23" id="KW-0443">Lipid metabolism</keyword>
<evidence type="ECO:0000256" key="5">
    <source>
        <dbReference type="ARBA" id="ARBA00005189"/>
    </source>
</evidence>
<dbReference type="InterPro" id="IPR033452">
    <property type="entry name" value="GH30_C"/>
</dbReference>
<dbReference type="GO" id="GO:0008422">
    <property type="term" value="F:beta-glucosidase activity"/>
    <property type="evidence" value="ECO:0007669"/>
    <property type="project" value="UniProtKB-ARBA"/>
</dbReference>
<evidence type="ECO:0000256" key="9">
    <source>
        <dbReference type="ARBA" id="ARBA00022919"/>
    </source>
</evidence>
<dbReference type="InterPro" id="IPR017853">
    <property type="entry name" value="GH"/>
</dbReference>
<comment type="catalytic activity">
    <reaction evidence="20">
        <text>beta-D-glucosyl-(1&lt;-&gt;1')-N-(15Z-tetracosenoyl)-sphing-4-enine + cholesterol = N-(15Z-tetracosenoyl)-sphing-4-enine + cholesteryl 3-beta-D-glucoside</text>
        <dbReference type="Rhea" id="RHEA:70315"/>
        <dbReference type="ChEBI" id="CHEBI:16113"/>
        <dbReference type="ChEBI" id="CHEBI:17495"/>
        <dbReference type="ChEBI" id="CHEBI:74450"/>
        <dbReference type="ChEBI" id="CHEBI:76302"/>
    </reaction>
    <physiologicalReaction direction="left-to-right" evidence="20">
        <dbReference type="Rhea" id="RHEA:70316"/>
    </physiologicalReaction>
    <physiologicalReaction direction="right-to-left" evidence="20">
        <dbReference type="Rhea" id="RHEA:70317"/>
    </physiologicalReaction>
</comment>
<evidence type="ECO:0000256" key="23">
    <source>
        <dbReference type="RuleBase" id="RU361188"/>
    </source>
</evidence>
<comment type="catalytic activity">
    <reaction evidence="21">
        <text>beta-D-glucosyl-N-octanoylsphing-4E-enine + cholesterol = N-octanoylsphing-4-enine + cholesteryl 3-beta-D-glucoside</text>
        <dbReference type="Rhea" id="RHEA:70303"/>
        <dbReference type="ChEBI" id="CHEBI:16113"/>
        <dbReference type="ChEBI" id="CHEBI:17495"/>
        <dbReference type="ChEBI" id="CHEBI:45815"/>
        <dbReference type="ChEBI" id="CHEBI:65222"/>
    </reaction>
    <physiologicalReaction direction="left-to-right" evidence="21">
        <dbReference type="Rhea" id="RHEA:70304"/>
    </physiologicalReaction>
    <physiologicalReaction direction="right-to-left" evidence="21">
        <dbReference type="Rhea" id="RHEA:70305"/>
    </physiologicalReaction>
</comment>
<evidence type="ECO:0000256" key="18">
    <source>
        <dbReference type="ARBA" id="ARBA00048698"/>
    </source>
</evidence>
<dbReference type="Pfam" id="PF02055">
    <property type="entry name" value="Glyco_hydro_30"/>
    <property type="match status" value="1"/>
</dbReference>
<dbReference type="FunFam" id="3.20.20.80:FF:000030">
    <property type="entry name" value="Lysosomal acid glucosylceramidase"/>
    <property type="match status" value="1"/>
</dbReference>
<dbReference type="GO" id="GO:0007040">
    <property type="term" value="P:lysosome organization"/>
    <property type="evidence" value="ECO:0007669"/>
    <property type="project" value="UniProtKB-ARBA"/>
</dbReference>
<evidence type="ECO:0000256" key="15">
    <source>
        <dbReference type="ARBA" id="ARBA00048055"/>
    </source>
</evidence>
<dbReference type="GO" id="GO:0006680">
    <property type="term" value="P:glucosylceramide catabolic process"/>
    <property type="evidence" value="ECO:0007669"/>
    <property type="project" value="TreeGrafter"/>
</dbReference>
<dbReference type="GO" id="GO:0042176">
    <property type="term" value="P:regulation of protein catabolic process"/>
    <property type="evidence" value="ECO:0007669"/>
    <property type="project" value="UniProtKB-ARBA"/>
</dbReference>
<evidence type="ECO:0000256" key="4">
    <source>
        <dbReference type="ARBA" id="ARBA00004991"/>
    </source>
</evidence>
<evidence type="ECO:0000259" key="25">
    <source>
        <dbReference type="Pfam" id="PF17189"/>
    </source>
</evidence>
<comment type="similarity">
    <text evidence="6 23">Belongs to the glycosyl hydrolase 30 family.</text>
</comment>